<dbReference type="PATRIC" id="fig|1423804.4.peg.828"/>
<reference evidence="13 14" key="1">
    <citation type="journal article" date="2015" name="Genome Announc.">
        <title>Expanding the biotechnology potential of lactobacilli through comparative genomics of 213 strains and associated genera.</title>
        <authorList>
            <person name="Sun Z."/>
            <person name="Harris H.M."/>
            <person name="McCann A."/>
            <person name="Guo C."/>
            <person name="Argimon S."/>
            <person name="Zhang W."/>
            <person name="Yang X."/>
            <person name="Jeffery I.B."/>
            <person name="Cooney J.C."/>
            <person name="Kagawa T.F."/>
            <person name="Liu W."/>
            <person name="Song Y."/>
            <person name="Salvetti E."/>
            <person name="Wrobel A."/>
            <person name="Rasinkangas P."/>
            <person name="Parkhill J."/>
            <person name="Rea M.C."/>
            <person name="O'Sullivan O."/>
            <person name="Ritari J."/>
            <person name="Douillard F.P."/>
            <person name="Paul Ross R."/>
            <person name="Yang R."/>
            <person name="Briner A.E."/>
            <person name="Felis G.E."/>
            <person name="de Vos W.M."/>
            <person name="Barrangou R."/>
            <person name="Klaenhammer T.R."/>
            <person name="Caufield P.W."/>
            <person name="Cui Y."/>
            <person name="Zhang H."/>
            <person name="O'Toole P.W."/>
        </authorList>
    </citation>
    <scope>NUCLEOTIDE SEQUENCE [LARGE SCALE GENOMIC DNA]</scope>
    <source>
        <strain evidence="13 14">DSM 23365</strain>
    </source>
</reference>
<feature type="region of interest" description="Disordered" evidence="10">
    <location>
        <begin position="234"/>
        <end position="287"/>
    </location>
</feature>
<keyword evidence="5" id="KW-0653">Protein transport</keyword>
<keyword evidence="4 9" id="KW-0812">Transmembrane</keyword>
<dbReference type="CDD" id="cd20070">
    <property type="entry name" value="5TM_YidC_Alb3"/>
    <property type="match status" value="1"/>
</dbReference>
<evidence type="ECO:0000256" key="4">
    <source>
        <dbReference type="ARBA" id="ARBA00022692"/>
    </source>
</evidence>
<dbReference type="InterPro" id="IPR001708">
    <property type="entry name" value="YidC/ALB3/OXA1/COX18"/>
</dbReference>
<accession>A0A0R2F5E2</accession>
<dbReference type="GO" id="GO:0015031">
    <property type="term" value="P:protein transport"/>
    <property type="evidence" value="ECO:0007669"/>
    <property type="project" value="UniProtKB-KW"/>
</dbReference>
<dbReference type="InterPro" id="IPR047196">
    <property type="entry name" value="YidC_ALB_C"/>
</dbReference>
<sequence>MVYDYLAVPGQHVMEWLAHLLNHSYGWAIIVVTVVVRMVLLPLMVKQLRSSTVQQEKMSAIRPHMLKIQKRQKEAATQEEQAAAGQQMMQLYKDNGISMTGGIGCLPLLIQMPIFAALYAAIQYSPELSSSSFMGIPLGKPSILLAILSFVVYLLQGYLSMIGMPPEQKKQMRITLVISPVFILFITMRAPAGLGLYFFIGGIFACIQTLIINLYRPRIRREIEAEMKKNPPKIVEEAPVVESATATTTDDAAATTASQPSQASTTNTTNRNRNRNAGKQQHHPHND</sequence>
<feature type="transmembrane region" description="Helical" evidence="11">
    <location>
        <begin position="24"/>
        <end position="45"/>
    </location>
</feature>
<protein>
    <submittedName>
        <fullName evidence="13">Preprotein translocase subunit YidC</fullName>
    </submittedName>
</protein>
<keyword evidence="2" id="KW-0813">Transport</keyword>
<dbReference type="STRING" id="1423804.FD14_GL000773"/>
<comment type="caution">
    <text evidence="13">The sequence shown here is derived from an EMBL/GenBank/DDBJ whole genome shotgun (WGS) entry which is preliminary data.</text>
</comment>
<keyword evidence="14" id="KW-1185">Reference proteome</keyword>
<dbReference type="GO" id="GO:0051205">
    <property type="term" value="P:protein insertion into membrane"/>
    <property type="evidence" value="ECO:0007669"/>
    <property type="project" value="TreeGrafter"/>
</dbReference>
<dbReference type="SUPFAM" id="SSF103473">
    <property type="entry name" value="MFS general substrate transporter"/>
    <property type="match status" value="1"/>
</dbReference>
<keyword evidence="3" id="KW-1003">Cell membrane</keyword>
<dbReference type="EMBL" id="AYZM01000091">
    <property type="protein sequence ID" value="KRN22934.1"/>
    <property type="molecule type" value="Genomic_DNA"/>
</dbReference>
<keyword evidence="7 11" id="KW-0472">Membrane</keyword>
<dbReference type="Pfam" id="PF02096">
    <property type="entry name" value="60KD_IMP"/>
    <property type="match status" value="1"/>
</dbReference>
<evidence type="ECO:0000256" key="11">
    <source>
        <dbReference type="SAM" id="Phobius"/>
    </source>
</evidence>
<proteinExistence type="inferred from homology"/>
<keyword evidence="8" id="KW-0143">Chaperone</keyword>
<evidence type="ECO:0000256" key="3">
    <source>
        <dbReference type="ARBA" id="ARBA00022475"/>
    </source>
</evidence>
<evidence type="ECO:0000256" key="7">
    <source>
        <dbReference type="ARBA" id="ARBA00023136"/>
    </source>
</evidence>
<evidence type="ECO:0000259" key="12">
    <source>
        <dbReference type="Pfam" id="PF02096"/>
    </source>
</evidence>
<evidence type="ECO:0000256" key="1">
    <source>
        <dbReference type="ARBA" id="ARBA00004651"/>
    </source>
</evidence>
<dbReference type="InterPro" id="IPR036259">
    <property type="entry name" value="MFS_trans_sf"/>
</dbReference>
<evidence type="ECO:0000313" key="13">
    <source>
        <dbReference type="EMBL" id="KRN22934.1"/>
    </source>
</evidence>
<feature type="transmembrane region" description="Helical" evidence="11">
    <location>
        <begin position="174"/>
        <end position="190"/>
    </location>
</feature>
<feature type="compositionally biased region" description="Low complexity" evidence="10">
    <location>
        <begin position="243"/>
        <end position="271"/>
    </location>
</feature>
<feature type="transmembrane region" description="Helical" evidence="11">
    <location>
        <begin position="196"/>
        <end position="215"/>
    </location>
</feature>
<dbReference type="AlphaFoldDB" id="A0A0R2F5E2"/>
<dbReference type="InterPro" id="IPR028055">
    <property type="entry name" value="YidC/Oxa/ALB_C"/>
</dbReference>
<evidence type="ECO:0000256" key="9">
    <source>
        <dbReference type="RuleBase" id="RU003945"/>
    </source>
</evidence>
<dbReference type="PANTHER" id="PTHR12428:SF65">
    <property type="entry name" value="CYTOCHROME C OXIDASE ASSEMBLY PROTEIN COX18, MITOCHONDRIAL"/>
    <property type="match status" value="1"/>
</dbReference>
<dbReference type="Proteomes" id="UP000051442">
    <property type="component" value="Unassembled WGS sequence"/>
</dbReference>
<organism evidence="13 14">
    <name type="scientific">Secundilactobacillus similis DSM 23365 = JCM 2765</name>
    <dbReference type="NCBI Taxonomy" id="1423804"/>
    <lineage>
        <taxon>Bacteria</taxon>
        <taxon>Bacillati</taxon>
        <taxon>Bacillota</taxon>
        <taxon>Bacilli</taxon>
        <taxon>Lactobacillales</taxon>
        <taxon>Lactobacillaceae</taxon>
        <taxon>Secundilactobacillus</taxon>
    </lineage>
</organism>
<feature type="transmembrane region" description="Helical" evidence="11">
    <location>
        <begin position="97"/>
        <end position="122"/>
    </location>
</feature>
<evidence type="ECO:0000256" key="5">
    <source>
        <dbReference type="ARBA" id="ARBA00022927"/>
    </source>
</evidence>
<dbReference type="NCBIfam" id="TIGR03592">
    <property type="entry name" value="yidC_oxa1_cterm"/>
    <property type="match status" value="1"/>
</dbReference>
<evidence type="ECO:0000256" key="8">
    <source>
        <dbReference type="ARBA" id="ARBA00023186"/>
    </source>
</evidence>
<feature type="compositionally biased region" description="Basic residues" evidence="10">
    <location>
        <begin position="272"/>
        <end position="287"/>
    </location>
</feature>
<evidence type="ECO:0000313" key="14">
    <source>
        <dbReference type="Proteomes" id="UP000051442"/>
    </source>
</evidence>
<name>A0A0R2F5E2_9LACO</name>
<comment type="similarity">
    <text evidence="9">Belongs to the OXA1/ALB3/YidC family.</text>
</comment>
<dbReference type="GO" id="GO:0005886">
    <property type="term" value="C:plasma membrane"/>
    <property type="evidence" value="ECO:0007669"/>
    <property type="project" value="UniProtKB-SubCell"/>
</dbReference>
<evidence type="ECO:0000256" key="6">
    <source>
        <dbReference type="ARBA" id="ARBA00022989"/>
    </source>
</evidence>
<feature type="transmembrane region" description="Helical" evidence="11">
    <location>
        <begin position="142"/>
        <end position="162"/>
    </location>
</feature>
<keyword evidence="6 11" id="KW-1133">Transmembrane helix</keyword>
<dbReference type="PANTHER" id="PTHR12428">
    <property type="entry name" value="OXA1"/>
    <property type="match status" value="1"/>
</dbReference>
<comment type="subcellular location">
    <subcellularLocation>
        <location evidence="1">Cell membrane</location>
        <topology evidence="1">Multi-pass membrane protein</topology>
    </subcellularLocation>
    <subcellularLocation>
        <location evidence="9">Membrane</location>
        <topology evidence="9">Multi-pass membrane protein</topology>
    </subcellularLocation>
</comment>
<evidence type="ECO:0000256" key="2">
    <source>
        <dbReference type="ARBA" id="ARBA00022448"/>
    </source>
</evidence>
<dbReference type="PRINTS" id="PR00701">
    <property type="entry name" value="60KDINNERMP"/>
</dbReference>
<feature type="domain" description="Membrane insertase YidC/Oxa/ALB C-terminal" evidence="12">
    <location>
        <begin position="25"/>
        <end position="213"/>
    </location>
</feature>
<evidence type="ECO:0000256" key="10">
    <source>
        <dbReference type="SAM" id="MobiDB-lite"/>
    </source>
</evidence>
<gene>
    <name evidence="13" type="ORF">FD14_GL000773</name>
</gene>
<dbReference type="GO" id="GO:0032977">
    <property type="term" value="F:membrane insertase activity"/>
    <property type="evidence" value="ECO:0007669"/>
    <property type="project" value="InterPro"/>
</dbReference>